<reference evidence="1" key="1">
    <citation type="submission" date="2020-05" db="EMBL/GenBank/DDBJ databases">
        <title>Mycena genomes resolve the evolution of fungal bioluminescence.</title>
        <authorList>
            <person name="Tsai I.J."/>
        </authorList>
    </citation>
    <scope>NUCLEOTIDE SEQUENCE</scope>
    <source>
        <strain evidence="1">160909Yilan</strain>
    </source>
</reference>
<dbReference type="EMBL" id="JACAZH010000001">
    <property type="protein sequence ID" value="KAF7377126.1"/>
    <property type="molecule type" value="Genomic_DNA"/>
</dbReference>
<sequence>MSAAYLDSLPIWLGAGPRRRKRRERAGRGSIATCRSKRALGRNGRYSTLAPAGMERTQLLSLRALLGLVCPPHIQASIVNYVPECAFPSTSTSYTCFRTLHAIVDHHCHVY</sequence>
<gene>
    <name evidence="1" type="ORF">MSAN_00131600</name>
</gene>
<name>A0A8H7DMZ6_9AGAR</name>
<evidence type="ECO:0000313" key="1">
    <source>
        <dbReference type="EMBL" id="KAF7377126.1"/>
    </source>
</evidence>
<keyword evidence="2" id="KW-1185">Reference proteome</keyword>
<organism evidence="1 2">
    <name type="scientific">Mycena sanguinolenta</name>
    <dbReference type="NCBI Taxonomy" id="230812"/>
    <lineage>
        <taxon>Eukaryota</taxon>
        <taxon>Fungi</taxon>
        <taxon>Dikarya</taxon>
        <taxon>Basidiomycota</taxon>
        <taxon>Agaricomycotina</taxon>
        <taxon>Agaricomycetes</taxon>
        <taxon>Agaricomycetidae</taxon>
        <taxon>Agaricales</taxon>
        <taxon>Marasmiineae</taxon>
        <taxon>Mycenaceae</taxon>
        <taxon>Mycena</taxon>
    </lineage>
</organism>
<protein>
    <submittedName>
        <fullName evidence="1">Uncharacterized protein</fullName>
    </submittedName>
</protein>
<accession>A0A8H7DMZ6</accession>
<proteinExistence type="predicted"/>
<comment type="caution">
    <text evidence="1">The sequence shown here is derived from an EMBL/GenBank/DDBJ whole genome shotgun (WGS) entry which is preliminary data.</text>
</comment>
<dbReference type="Proteomes" id="UP000623467">
    <property type="component" value="Unassembled WGS sequence"/>
</dbReference>
<evidence type="ECO:0000313" key="2">
    <source>
        <dbReference type="Proteomes" id="UP000623467"/>
    </source>
</evidence>
<dbReference type="AlphaFoldDB" id="A0A8H7DMZ6"/>